<protein>
    <submittedName>
        <fullName evidence="2">Uncharacterized protein</fullName>
    </submittedName>
</protein>
<feature type="chain" id="PRO_5047186611" evidence="1">
    <location>
        <begin position="23"/>
        <end position="114"/>
    </location>
</feature>
<evidence type="ECO:0000256" key="1">
    <source>
        <dbReference type="SAM" id="SignalP"/>
    </source>
</evidence>
<evidence type="ECO:0000313" key="3">
    <source>
        <dbReference type="Proteomes" id="UP001596506"/>
    </source>
</evidence>
<sequence length="114" mass="12252">MKMLLSITAIVLLGAWSFGSTAQEQTGRASRNFIELGGEVSERGAVLDALYPEEMRLVIDDNEYFLGGAVTVNGQVISASSAMAVLREGQRLLNVVSERDGDTGRLVLYGVDTL</sequence>
<keyword evidence="3" id="KW-1185">Reference proteome</keyword>
<comment type="caution">
    <text evidence="2">The sequence shown here is derived from an EMBL/GenBank/DDBJ whole genome shotgun (WGS) entry which is preliminary data.</text>
</comment>
<evidence type="ECO:0000313" key="2">
    <source>
        <dbReference type="EMBL" id="MFC7295868.1"/>
    </source>
</evidence>
<feature type="signal peptide" evidence="1">
    <location>
        <begin position="1"/>
        <end position="22"/>
    </location>
</feature>
<dbReference type="Proteomes" id="UP001596506">
    <property type="component" value="Unassembled WGS sequence"/>
</dbReference>
<gene>
    <name evidence="2" type="ORF">ACFQQA_14170</name>
</gene>
<dbReference type="RefSeq" id="WP_157807834.1">
    <property type="nucleotide sequence ID" value="NZ_JBHTBD010000006.1"/>
</dbReference>
<organism evidence="2 3">
    <name type="scientific">Marinobacter aromaticivorans</name>
    <dbReference type="NCBI Taxonomy" id="1494078"/>
    <lineage>
        <taxon>Bacteria</taxon>
        <taxon>Pseudomonadati</taxon>
        <taxon>Pseudomonadota</taxon>
        <taxon>Gammaproteobacteria</taxon>
        <taxon>Pseudomonadales</taxon>
        <taxon>Marinobacteraceae</taxon>
        <taxon>Marinobacter</taxon>
    </lineage>
</organism>
<dbReference type="EMBL" id="JBHTBD010000006">
    <property type="protein sequence ID" value="MFC7295868.1"/>
    <property type="molecule type" value="Genomic_DNA"/>
</dbReference>
<name>A0ABW2IXY0_9GAMM</name>
<keyword evidence="1" id="KW-0732">Signal</keyword>
<reference evidence="3" key="1">
    <citation type="journal article" date="2019" name="Int. J. Syst. Evol. Microbiol.">
        <title>The Global Catalogue of Microorganisms (GCM) 10K type strain sequencing project: providing services to taxonomists for standard genome sequencing and annotation.</title>
        <authorList>
            <consortium name="The Broad Institute Genomics Platform"/>
            <consortium name="The Broad Institute Genome Sequencing Center for Infectious Disease"/>
            <person name="Wu L."/>
            <person name="Ma J."/>
        </authorList>
    </citation>
    <scope>NUCLEOTIDE SEQUENCE [LARGE SCALE GENOMIC DNA]</scope>
    <source>
        <strain evidence="3">CCUG 60559</strain>
    </source>
</reference>
<accession>A0ABW2IXY0</accession>
<proteinExistence type="predicted"/>